<keyword evidence="2" id="KW-1185">Reference proteome</keyword>
<name>A0A4S8IEV1_MUSBA</name>
<gene>
    <name evidence="1" type="ORF">C4D60_Mb02t21930</name>
</gene>
<sequence>MESGRKRRVSKGKFISFYRAPKPSVQYANKIIPIPTTPTASLGYLVQDQSVMPSTKPKASSLVKREGIGNSGSYHDAANGIDTISEVDRKAANFIAYVQERFKLERIEEDWGNY</sequence>
<protein>
    <submittedName>
        <fullName evidence="1">Uncharacterized protein</fullName>
    </submittedName>
</protein>
<accession>A0A4S8IEV1</accession>
<proteinExistence type="predicted"/>
<dbReference type="PANTHER" id="PTHR36030">
    <property type="entry name" value="CALMODULIN-BINDING DOMAIN-CONTAINING PROTEIN"/>
    <property type="match status" value="1"/>
</dbReference>
<dbReference type="AlphaFoldDB" id="A0A4S8IEV1"/>
<reference evidence="1 2" key="1">
    <citation type="journal article" date="2019" name="Nat. Plants">
        <title>Genome sequencing of Musa balbisiana reveals subgenome evolution and function divergence in polyploid bananas.</title>
        <authorList>
            <person name="Yao X."/>
        </authorList>
    </citation>
    <scope>NUCLEOTIDE SEQUENCE [LARGE SCALE GENOMIC DNA]</scope>
    <source>
        <strain evidence="2">cv. DH-PKW</strain>
        <tissue evidence="1">Leaves</tissue>
    </source>
</reference>
<evidence type="ECO:0000313" key="1">
    <source>
        <dbReference type="EMBL" id="THU45812.1"/>
    </source>
</evidence>
<comment type="caution">
    <text evidence="1">The sequence shown here is derived from an EMBL/GenBank/DDBJ whole genome shotgun (WGS) entry which is preliminary data.</text>
</comment>
<evidence type="ECO:0000313" key="2">
    <source>
        <dbReference type="Proteomes" id="UP000317650"/>
    </source>
</evidence>
<dbReference type="EMBL" id="PYDT01000011">
    <property type="protein sequence ID" value="THU45812.1"/>
    <property type="molecule type" value="Genomic_DNA"/>
</dbReference>
<dbReference type="Proteomes" id="UP000317650">
    <property type="component" value="Chromosome 2"/>
</dbReference>
<dbReference type="PANTHER" id="PTHR36030:SF1">
    <property type="entry name" value="CALMODULIN-BINDING DOMAIN-CONTAINING PROTEIN"/>
    <property type="match status" value="1"/>
</dbReference>
<organism evidence="1 2">
    <name type="scientific">Musa balbisiana</name>
    <name type="common">Banana</name>
    <dbReference type="NCBI Taxonomy" id="52838"/>
    <lineage>
        <taxon>Eukaryota</taxon>
        <taxon>Viridiplantae</taxon>
        <taxon>Streptophyta</taxon>
        <taxon>Embryophyta</taxon>
        <taxon>Tracheophyta</taxon>
        <taxon>Spermatophyta</taxon>
        <taxon>Magnoliopsida</taxon>
        <taxon>Liliopsida</taxon>
        <taxon>Zingiberales</taxon>
        <taxon>Musaceae</taxon>
        <taxon>Musa</taxon>
    </lineage>
</organism>